<dbReference type="EMBL" id="JACHXA010000001">
    <property type="protein sequence ID" value="MBB3064162.1"/>
    <property type="molecule type" value="Genomic_DNA"/>
</dbReference>
<keyword evidence="1" id="KW-0560">Oxidoreductase</keyword>
<dbReference type="Pfam" id="PF23169">
    <property type="entry name" value="HalD"/>
    <property type="match status" value="1"/>
</dbReference>
<dbReference type="GO" id="GO:0046872">
    <property type="term" value="F:metal ion binding"/>
    <property type="evidence" value="ECO:0007669"/>
    <property type="project" value="UniProtKB-KW"/>
</dbReference>
<protein>
    <recommendedName>
        <fullName evidence="2">Fe2OG dioxygenase domain-containing protein</fullName>
    </recommendedName>
</protein>
<gene>
    <name evidence="3" type="ORF">FHR98_000427</name>
</gene>
<keyword evidence="1" id="KW-0479">Metal-binding</keyword>
<dbReference type="RefSeq" id="WP_183414970.1">
    <property type="nucleotide sequence ID" value="NZ_JACHXA010000001.1"/>
</dbReference>
<dbReference type="Gene3D" id="2.60.120.620">
    <property type="entry name" value="q2cbj1_9rhob like domain"/>
    <property type="match status" value="1"/>
</dbReference>
<name>A0A839SNY4_9PROT</name>
<dbReference type="InterPro" id="IPR005123">
    <property type="entry name" value="Oxoglu/Fe-dep_dioxygenase_dom"/>
</dbReference>
<evidence type="ECO:0000256" key="1">
    <source>
        <dbReference type="RuleBase" id="RU003682"/>
    </source>
</evidence>
<organism evidence="3 4">
    <name type="scientific">Limibacillus halophilus</name>
    <dbReference type="NCBI Taxonomy" id="1579333"/>
    <lineage>
        <taxon>Bacteria</taxon>
        <taxon>Pseudomonadati</taxon>
        <taxon>Pseudomonadota</taxon>
        <taxon>Alphaproteobacteria</taxon>
        <taxon>Rhodospirillales</taxon>
        <taxon>Rhodovibrionaceae</taxon>
        <taxon>Limibacillus</taxon>
    </lineage>
</organism>
<evidence type="ECO:0000313" key="3">
    <source>
        <dbReference type="EMBL" id="MBB3064162.1"/>
    </source>
</evidence>
<dbReference type="GO" id="GO:0016491">
    <property type="term" value="F:oxidoreductase activity"/>
    <property type="evidence" value="ECO:0007669"/>
    <property type="project" value="UniProtKB-KW"/>
</dbReference>
<evidence type="ECO:0000259" key="2">
    <source>
        <dbReference type="PROSITE" id="PS51471"/>
    </source>
</evidence>
<reference evidence="3 4" key="1">
    <citation type="submission" date="2020-08" db="EMBL/GenBank/DDBJ databases">
        <title>Genomic Encyclopedia of Type Strains, Phase III (KMG-III): the genomes of soil and plant-associated and newly described type strains.</title>
        <authorList>
            <person name="Whitman W."/>
        </authorList>
    </citation>
    <scope>NUCLEOTIDE SEQUENCE [LARGE SCALE GENOMIC DNA]</scope>
    <source>
        <strain evidence="3 4">CECT 8803</strain>
    </source>
</reference>
<dbReference type="PROSITE" id="PS51471">
    <property type="entry name" value="FE2OG_OXY"/>
    <property type="match status" value="1"/>
</dbReference>
<dbReference type="SUPFAM" id="SSF51197">
    <property type="entry name" value="Clavaminate synthase-like"/>
    <property type="match status" value="1"/>
</dbReference>
<proteinExistence type="inferred from homology"/>
<dbReference type="AlphaFoldDB" id="A0A839SNY4"/>
<dbReference type="Proteomes" id="UP000581135">
    <property type="component" value="Unassembled WGS sequence"/>
</dbReference>
<sequence>MRGDFTQPQKVINLDAYPLDQRDSPTRRAVIDRCRRELEAQQYCVLPNFILSTARQRAVEDALERQEQAHHISSRRNCYLQRQPDPALPADHPRNIFMEASSRMIAYDHLPDDSPLKTLYHWDETRAFIAEIVGVKELFDNEDPYQPVNTLCFHDGDRSSWHFDSCNAFTVTLMLQAPEGGGDFEIVPNARSDDDQNHAYVASFLQGKRSGDAIRVSREPGALCIFRGCNSLHRVSPVSGNTRRLMGVFVYENEPGVIGDPEVNETVYGARVTAGPAAS</sequence>
<comment type="caution">
    <text evidence="3">The sequence shown here is derived from an EMBL/GenBank/DDBJ whole genome shotgun (WGS) entry which is preliminary data.</text>
</comment>
<evidence type="ECO:0000313" key="4">
    <source>
        <dbReference type="Proteomes" id="UP000581135"/>
    </source>
</evidence>
<keyword evidence="4" id="KW-1185">Reference proteome</keyword>
<feature type="domain" description="Fe2OG dioxygenase" evidence="2">
    <location>
        <begin position="143"/>
        <end position="252"/>
    </location>
</feature>
<accession>A0A839SNY4</accession>
<dbReference type="InterPro" id="IPR056470">
    <property type="entry name" value="BesD/HalB-like"/>
</dbReference>
<comment type="similarity">
    <text evidence="1">Belongs to the iron/ascorbate-dependent oxidoreductase family.</text>
</comment>
<keyword evidence="1" id="KW-0408">Iron</keyword>